<dbReference type="InterPro" id="IPR025877">
    <property type="entry name" value="MobA-like_NTP_Trfase"/>
</dbReference>
<dbReference type="GO" id="GO:0003977">
    <property type="term" value="F:UDP-N-acetylglucosamine diphosphorylase activity"/>
    <property type="evidence" value="ECO:0007669"/>
    <property type="project" value="UniProtKB-UniRule"/>
</dbReference>
<sequence>MMTLDVVILAAGQGSRMRSNLPKVLHEVAGKSMLLHVVERAEKIGADTTHIVIGHGADLVKESLAEKNIKWALQAEQKGTGHAVAQALTAISDDSRVLILYGDVPLISSETLESLLGTACADTLALLTVCLDDPSGYGRIIRANNNNVTAIVEQKDATADQLLVNEVNTGIMSVTAKKLKQWLPRLKSNNAQGEYYLTDIVAMAVADSVAIKVCHAAYPMEVQGANTRSQLQLLERFHQAQLAEELMSKGATLADATRLDIRGTLQTGEDVYIDVNCVFEGDVSLGDGVSIGPNCHIIDSHIASHCEVKSNSVIEGAHLAENCTIGPFARLRPGTVLAEEVKIGNFVETKKANIGHGSKVSHLSYIGDAEIGRDVNVGAGTITCNYDGVNKFKTTLADNTFVGSNTSLVAPVTVGKGATIGAGSIITGNIADGELAVARAKQRNISGWKRPEKKPRD</sequence>
<dbReference type="InterPro" id="IPR038009">
    <property type="entry name" value="GlmU_C_LbH"/>
</dbReference>
<evidence type="ECO:0000256" key="9">
    <source>
        <dbReference type="ARBA" id="ARBA00022842"/>
    </source>
</evidence>
<dbReference type="UniPathway" id="UPA00973"/>
<evidence type="ECO:0000256" key="11">
    <source>
        <dbReference type="ARBA" id="ARBA00022984"/>
    </source>
</evidence>
<dbReference type="CDD" id="cd02540">
    <property type="entry name" value="GT2_GlmU_N_bac"/>
    <property type="match status" value="1"/>
</dbReference>
<evidence type="ECO:0000256" key="1">
    <source>
        <dbReference type="ARBA" id="ARBA00004496"/>
    </source>
</evidence>
<gene>
    <name evidence="18 21" type="primary">glmU</name>
    <name evidence="21" type="ORF">C0068_13800</name>
</gene>
<evidence type="ECO:0000256" key="8">
    <source>
        <dbReference type="ARBA" id="ARBA00022737"/>
    </source>
</evidence>
<dbReference type="GO" id="GO:0071555">
    <property type="term" value="P:cell wall organization"/>
    <property type="evidence" value="ECO:0007669"/>
    <property type="project" value="UniProtKB-KW"/>
</dbReference>
<evidence type="ECO:0000313" key="22">
    <source>
        <dbReference type="Proteomes" id="UP000237222"/>
    </source>
</evidence>
<dbReference type="GO" id="GO:0019134">
    <property type="term" value="F:glucosamine-1-phosphate N-acetyltransferase activity"/>
    <property type="evidence" value="ECO:0007669"/>
    <property type="project" value="UniProtKB-UniRule"/>
</dbReference>
<organism evidence="21 22">
    <name type="scientific">Zhongshania marina</name>
    <dbReference type="NCBI Taxonomy" id="2304603"/>
    <lineage>
        <taxon>Bacteria</taxon>
        <taxon>Pseudomonadati</taxon>
        <taxon>Pseudomonadota</taxon>
        <taxon>Gammaproteobacteria</taxon>
        <taxon>Cellvibrionales</taxon>
        <taxon>Spongiibacteraceae</taxon>
        <taxon>Zhongshania</taxon>
    </lineage>
</organism>
<dbReference type="AlphaFoldDB" id="A0A2S4HDK1"/>
<dbReference type="Gene3D" id="3.90.550.10">
    <property type="entry name" value="Spore Coat Polysaccharide Biosynthesis Protein SpsA, Chain A"/>
    <property type="match status" value="1"/>
</dbReference>
<feature type="binding site" evidence="18">
    <location>
        <position position="138"/>
    </location>
    <ligand>
        <name>UDP-N-acetyl-alpha-D-glucosamine</name>
        <dbReference type="ChEBI" id="CHEBI:57705"/>
    </ligand>
</feature>
<feature type="domain" description="MobA-like NTP transferase" evidence="19">
    <location>
        <begin position="6"/>
        <end position="120"/>
    </location>
</feature>
<evidence type="ECO:0000256" key="18">
    <source>
        <dbReference type="HAMAP-Rule" id="MF_01631"/>
    </source>
</evidence>
<feature type="active site" description="Proton acceptor" evidence="18">
    <location>
        <position position="362"/>
    </location>
</feature>
<feature type="binding site" evidence="18">
    <location>
        <begin position="385"/>
        <end position="386"/>
    </location>
    <ligand>
        <name>acetyl-CoA</name>
        <dbReference type="ChEBI" id="CHEBI:57288"/>
    </ligand>
</feature>
<evidence type="ECO:0000256" key="3">
    <source>
        <dbReference type="ARBA" id="ARBA00007947"/>
    </source>
</evidence>
<evidence type="ECO:0000256" key="14">
    <source>
        <dbReference type="ARBA" id="ARBA00023316"/>
    </source>
</evidence>
<keyword evidence="11 18" id="KW-0573">Peptidoglycan synthesis</keyword>
<feature type="region of interest" description="Linker" evidence="18">
    <location>
        <begin position="229"/>
        <end position="249"/>
    </location>
</feature>
<feature type="binding site" evidence="18">
    <location>
        <position position="226"/>
    </location>
    <ligand>
        <name>UDP-N-acetyl-alpha-D-glucosamine</name>
        <dbReference type="ChEBI" id="CHEBI:57705"/>
    </ligand>
</feature>
<evidence type="ECO:0000259" key="19">
    <source>
        <dbReference type="Pfam" id="PF12804"/>
    </source>
</evidence>
<comment type="similarity">
    <text evidence="2 18">In the C-terminal section; belongs to the transferase hexapeptide repeat family.</text>
</comment>
<comment type="caution">
    <text evidence="21">The sequence shown here is derived from an EMBL/GenBank/DDBJ whole genome shotgun (WGS) entry which is preliminary data.</text>
</comment>
<feature type="binding site" evidence="18">
    <location>
        <position position="439"/>
    </location>
    <ligand>
        <name>acetyl-CoA</name>
        <dbReference type="ChEBI" id="CHEBI:57288"/>
    </ligand>
</feature>
<keyword evidence="6 18" id="KW-0548">Nucleotidyltransferase</keyword>
<keyword evidence="10 18" id="KW-0133">Cell shape</keyword>
<feature type="binding site" evidence="18">
    <location>
        <begin position="9"/>
        <end position="12"/>
    </location>
    <ligand>
        <name>UDP-N-acetyl-alpha-D-glucosamine</name>
        <dbReference type="ChEBI" id="CHEBI:57705"/>
    </ligand>
</feature>
<comment type="subunit">
    <text evidence="18">Homotrimer.</text>
</comment>
<accession>A0A2S4HDK1</accession>
<comment type="cofactor">
    <cofactor evidence="18">
        <name>Mg(2+)</name>
        <dbReference type="ChEBI" id="CHEBI:18420"/>
    </cofactor>
    <text evidence="18">Binds 1 Mg(2+) ion per subunit.</text>
</comment>
<feature type="binding site" evidence="18">
    <location>
        <position position="153"/>
    </location>
    <ligand>
        <name>UDP-N-acetyl-alpha-D-glucosamine</name>
        <dbReference type="ChEBI" id="CHEBI:57705"/>
    </ligand>
</feature>
<dbReference type="PANTHER" id="PTHR43584">
    <property type="entry name" value="NUCLEOTIDYL TRANSFERASE"/>
    <property type="match status" value="1"/>
</dbReference>
<dbReference type="InterPro" id="IPR005882">
    <property type="entry name" value="Bifunctional_GlmU"/>
</dbReference>
<dbReference type="PANTHER" id="PTHR43584:SF3">
    <property type="entry name" value="BIFUNCTIONAL PROTEIN GLMU"/>
    <property type="match status" value="1"/>
</dbReference>
<dbReference type="PROSITE" id="PS00101">
    <property type="entry name" value="HEXAPEP_TRANSFERASES"/>
    <property type="match status" value="1"/>
</dbReference>
<dbReference type="InterPro" id="IPR050065">
    <property type="entry name" value="GlmU-like"/>
</dbReference>
<dbReference type="EC" id="2.3.1.157" evidence="18"/>
<evidence type="ECO:0000256" key="10">
    <source>
        <dbReference type="ARBA" id="ARBA00022960"/>
    </source>
</evidence>
<comment type="similarity">
    <text evidence="3 18">In the N-terminal section; belongs to the N-acetylglucosamine-1-phosphate uridyltransferase family.</text>
</comment>
<feature type="binding site" evidence="18">
    <location>
        <position position="379"/>
    </location>
    <ligand>
        <name>acetyl-CoA</name>
        <dbReference type="ChEBI" id="CHEBI:57288"/>
    </ligand>
</feature>
<evidence type="ECO:0000256" key="12">
    <source>
        <dbReference type="ARBA" id="ARBA00023268"/>
    </source>
</evidence>
<feature type="binding site" evidence="18">
    <location>
        <begin position="101"/>
        <end position="103"/>
    </location>
    <ligand>
        <name>UDP-N-acetyl-alpha-D-glucosamine</name>
        <dbReference type="ChEBI" id="CHEBI:57705"/>
    </ligand>
</feature>
<feature type="region of interest" description="N-acetyltransferase" evidence="18">
    <location>
        <begin position="250"/>
        <end position="457"/>
    </location>
</feature>
<keyword evidence="12 18" id="KW-0511">Multifunctional enzyme</keyword>
<feature type="binding site" evidence="18">
    <location>
        <position position="350"/>
    </location>
    <ligand>
        <name>UDP-N-acetyl-alpha-D-glucosamine</name>
        <dbReference type="ChEBI" id="CHEBI:57705"/>
    </ligand>
</feature>
<comment type="pathway">
    <text evidence="18">Nucleotide-sugar biosynthesis; UDP-N-acetyl-alpha-D-glucosamine biosynthesis; N-acetyl-alpha-D-glucosamine 1-phosphate from alpha-D-glucosamine 6-phosphate (route II): step 2/2.</text>
</comment>
<feature type="domain" description="Mannose-1-phosphate guanyltransferase C-terminal" evidence="20">
    <location>
        <begin position="267"/>
        <end position="353"/>
    </location>
</feature>
<dbReference type="SUPFAM" id="SSF53448">
    <property type="entry name" value="Nucleotide-diphospho-sugar transferases"/>
    <property type="match status" value="1"/>
</dbReference>
<dbReference type="InterPro" id="IPR001451">
    <property type="entry name" value="Hexapep"/>
</dbReference>
<feature type="binding site" evidence="18">
    <location>
        <position position="226"/>
    </location>
    <ligand>
        <name>Mg(2+)</name>
        <dbReference type="ChEBI" id="CHEBI:18420"/>
    </ligand>
</feature>
<evidence type="ECO:0000256" key="5">
    <source>
        <dbReference type="ARBA" id="ARBA00022679"/>
    </source>
</evidence>
<feature type="binding site" evidence="18">
    <location>
        <position position="422"/>
    </location>
    <ligand>
        <name>acetyl-CoA</name>
        <dbReference type="ChEBI" id="CHEBI:57288"/>
    </ligand>
</feature>
<dbReference type="GO" id="GO:0016020">
    <property type="term" value="C:membrane"/>
    <property type="evidence" value="ECO:0007669"/>
    <property type="project" value="GOC"/>
</dbReference>
<reference evidence="21" key="1">
    <citation type="submission" date="2018-01" db="EMBL/GenBank/DDBJ databases">
        <authorList>
            <person name="Yu X.-D."/>
        </authorList>
    </citation>
    <scope>NUCLEOTIDE SEQUENCE</scope>
    <source>
        <strain evidence="21">ZX-21</strain>
    </source>
</reference>
<keyword evidence="13 18" id="KW-0012">Acyltransferase</keyword>
<dbReference type="GO" id="GO:0000287">
    <property type="term" value="F:magnesium ion binding"/>
    <property type="evidence" value="ECO:0007669"/>
    <property type="project" value="UniProtKB-UniRule"/>
</dbReference>
<feature type="binding site" evidence="18">
    <location>
        <position position="74"/>
    </location>
    <ligand>
        <name>UDP-N-acetyl-alpha-D-glucosamine</name>
        <dbReference type="ChEBI" id="CHEBI:57705"/>
    </ligand>
</feature>
<dbReference type="EC" id="2.7.7.23" evidence="18"/>
<dbReference type="OrthoDB" id="9775031at2"/>
<dbReference type="Pfam" id="PF25087">
    <property type="entry name" value="GMPPB_C"/>
    <property type="match status" value="1"/>
</dbReference>
<dbReference type="InterPro" id="IPR018357">
    <property type="entry name" value="Hexapep_transf_CS"/>
</dbReference>
<dbReference type="SUPFAM" id="SSF51161">
    <property type="entry name" value="Trimeric LpxA-like enzymes"/>
    <property type="match status" value="1"/>
</dbReference>
<evidence type="ECO:0000259" key="20">
    <source>
        <dbReference type="Pfam" id="PF25087"/>
    </source>
</evidence>
<evidence type="ECO:0000256" key="2">
    <source>
        <dbReference type="ARBA" id="ARBA00007707"/>
    </source>
</evidence>
<evidence type="ECO:0000256" key="4">
    <source>
        <dbReference type="ARBA" id="ARBA00022490"/>
    </source>
</evidence>
<feature type="binding site" evidence="18">
    <location>
        <position position="376"/>
    </location>
    <ligand>
        <name>UDP-N-acetyl-alpha-D-glucosamine</name>
        <dbReference type="ChEBI" id="CHEBI:57705"/>
    </ligand>
</feature>
<dbReference type="InterPro" id="IPR029044">
    <property type="entry name" value="Nucleotide-diphossugar_trans"/>
</dbReference>
<dbReference type="EMBL" id="PQGG01000031">
    <property type="protein sequence ID" value="POP52076.1"/>
    <property type="molecule type" value="Genomic_DNA"/>
</dbReference>
<feature type="binding site" evidence="18">
    <location>
        <begin position="79"/>
        <end position="80"/>
    </location>
    <ligand>
        <name>UDP-N-acetyl-alpha-D-glucosamine</name>
        <dbReference type="ChEBI" id="CHEBI:57705"/>
    </ligand>
</feature>
<dbReference type="GO" id="GO:0005737">
    <property type="term" value="C:cytoplasm"/>
    <property type="evidence" value="ECO:0007669"/>
    <property type="project" value="UniProtKB-SubCell"/>
</dbReference>
<dbReference type="CDD" id="cd03353">
    <property type="entry name" value="LbH_GlmU_C"/>
    <property type="match status" value="1"/>
</dbReference>
<feature type="region of interest" description="Pyrophosphorylase" evidence="18">
    <location>
        <begin position="1"/>
        <end position="228"/>
    </location>
</feature>
<comment type="catalytic activity">
    <reaction evidence="16 18">
        <text>N-acetyl-alpha-D-glucosamine 1-phosphate + UTP + H(+) = UDP-N-acetyl-alpha-D-glucosamine + diphosphate</text>
        <dbReference type="Rhea" id="RHEA:13509"/>
        <dbReference type="ChEBI" id="CHEBI:15378"/>
        <dbReference type="ChEBI" id="CHEBI:33019"/>
        <dbReference type="ChEBI" id="CHEBI:46398"/>
        <dbReference type="ChEBI" id="CHEBI:57705"/>
        <dbReference type="ChEBI" id="CHEBI:57776"/>
        <dbReference type="EC" id="2.7.7.23"/>
    </reaction>
</comment>
<comment type="catalytic activity">
    <reaction evidence="15 18">
        <text>alpha-D-glucosamine 1-phosphate + acetyl-CoA = N-acetyl-alpha-D-glucosamine 1-phosphate + CoA + H(+)</text>
        <dbReference type="Rhea" id="RHEA:13725"/>
        <dbReference type="ChEBI" id="CHEBI:15378"/>
        <dbReference type="ChEBI" id="CHEBI:57287"/>
        <dbReference type="ChEBI" id="CHEBI:57288"/>
        <dbReference type="ChEBI" id="CHEBI:57776"/>
        <dbReference type="ChEBI" id="CHEBI:58516"/>
        <dbReference type="EC" id="2.3.1.157"/>
    </reaction>
</comment>
<evidence type="ECO:0000256" key="15">
    <source>
        <dbReference type="ARBA" id="ARBA00048247"/>
    </source>
</evidence>
<dbReference type="Gene3D" id="2.160.10.10">
    <property type="entry name" value="Hexapeptide repeat proteins"/>
    <property type="match status" value="1"/>
</dbReference>
<dbReference type="GO" id="GO:0009245">
    <property type="term" value="P:lipid A biosynthetic process"/>
    <property type="evidence" value="ECO:0007669"/>
    <property type="project" value="UniProtKB-UniRule"/>
</dbReference>
<feature type="binding site" evidence="18">
    <location>
        <position position="103"/>
    </location>
    <ligand>
        <name>Mg(2+)</name>
        <dbReference type="ChEBI" id="CHEBI:18420"/>
    </ligand>
</feature>
<dbReference type="GO" id="GO:0008360">
    <property type="term" value="P:regulation of cell shape"/>
    <property type="evidence" value="ECO:0007669"/>
    <property type="project" value="UniProtKB-KW"/>
</dbReference>
<keyword evidence="7 18" id="KW-0479">Metal-binding</keyword>
<feature type="binding site" evidence="18">
    <location>
        <position position="365"/>
    </location>
    <ligand>
        <name>UDP-N-acetyl-alpha-D-glucosamine</name>
        <dbReference type="ChEBI" id="CHEBI:57705"/>
    </ligand>
</feature>
<dbReference type="NCBIfam" id="TIGR01173">
    <property type="entry name" value="glmU"/>
    <property type="match status" value="1"/>
</dbReference>
<comment type="subcellular location">
    <subcellularLocation>
        <location evidence="1 18">Cytoplasm</location>
    </subcellularLocation>
</comment>
<evidence type="ECO:0000256" key="17">
    <source>
        <dbReference type="ARBA" id="ARBA00049628"/>
    </source>
</evidence>
<keyword evidence="9 18" id="KW-0460">Magnesium</keyword>
<feature type="binding site" evidence="18">
    <location>
        <position position="168"/>
    </location>
    <ligand>
        <name>UDP-N-acetyl-alpha-D-glucosamine</name>
        <dbReference type="ChEBI" id="CHEBI:57705"/>
    </ligand>
</feature>
<dbReference type="GO" id="GO:0000902">
    <property type="term" value="P:cell morphogenesis"/>
    <property type="evidence" value="ECO:0007669"/>
    <property type="project" value="UniProtKB-UniRule"/>
</dbReference>
<name>A0A2S4HDK1_9GAMM</name>
<comment type="pathway">
    <text evidence="18">Nucleotide-sugar biosynthesis; UDP-N-acetyl-alpha-D-glucosamine biosynthesis; UDP-N-acetyl-alpha-D-glucosamine from N-acetyl-alpha-D-glucosamine 1-phosphate: step 1/1.</text>
</comment>
<evidence type="ECO:0000256" key="16">
    <source>
        <dbReference type="ARBA" id="ARBA00048493"/>
    </source>
</evidence>
<dbReference type="GO" id="GO:0009252">
    <property type="term" value="P:peptidoglycan biosynthetic process"/>
    <property type="evidence" value="ECO:0007669"/>
    <property type="project" value="UniProtKB-UniRule"/>
</dbReference>
<dbReference type="Pfam" id="PF12804">
    <property type="entry name" value="NTP_transf_3"/>
    <property type="match status" value="1"/>
</dbReference>
<feature type="binding site" evidence="18">
    <location>
        <position position="404"/>
    </location>
    <ligand>
        <name>acetyl-CoA</name>
        <dbReference type="ChEBI" id="CHEBI:57288"/>
    </ligand>
</feature>
<comment type="function">
    <text evidence="17 18">Catalyzes the last two sequential reactions in the de novo biosynthetic pathway for UDP-N-acetylglucosamine (UDP-GlcNAc). The C-terminal domain catalyzes the transfer of acetyl group from acetyl coenzyme A to glucosamine-1-phosphate (GlcN-1-P) to produce N-acetylglucosamine-1-phosphate (GlcNAc-1-P), which is converted into UDP-GlcNAc by the transfer of uridine 5-monophosphate (from uridine 5-triphosphate), a reaction catalyzed by the N-terminal domain.</text>
</comment>
<keyword evidence="14 18" id="KW-0961">Cell wall biogenesis/degradation</keyword>
<keyword evidence="8 18" id="KW-0677">Repeat</keyword>
<keyword evidence="4 18" id="KW-0963">Cytoplasm</keyword>
<dbReference type="GO" id="GO:0006048">
    <property type="term" value="P:UDP-N-acetylglucosamine biosynthetic process"/>
    <property type="evidence" value="ECO:0007669"/>
    <property type="project" value="UniProtKB-UniPathway"/>
</dbReference>
<evidence type="ECO:0000256" key="13">
    <source>
        <dbReference type="ARBA" id="ARBA00023315"/>
    </source>
</evidence>
<evidence type="ECO:0000256" key="6">
    <source>
        <dbReference type="ARBA" id="ARBA00022695"/>
    </source>
</evidence>
<dbReference type="UniPathway" id="UPA00113">
    <property type="reaction ID" value="UER00532"/>
</dbReference>
<dbReference type="InterPro" id="IPR056729">
    <property type="entry name" value="GMPPB_C"/>
</dbReference>
<feature type="binding site" evidence="18">
    <location>
        <position position="332"/>
    </location>
    <ligand>
        <name>UDP-N-acetyl-alpha-D-glucosamine</name>
        <dbReference type="ChEBI" id="CHEBI:57705"/>
    </ligand>
</feature>
<proteinExistence type="inferred from homology"/>
<dbReference type="Pfam" id="PF00132">
    <property type="entry name" value="Hexapep"/>
    <property type="match status" value="1"/>
</dbReference>
<dbReference type="InterPro" id="IPR011004">
    <property type="entry name" value="Trimer_LpxA-like_sf"/>
</dbReference>
<comment type="pathway">
    <text evidence="18">Bacterial outer membrane biogenesis; LPS lipid A biosynthesis.</text>
</comment>
<keyword evidence="5 18" id="KW-0808">Transferase</keyword>
<dbReference type="Proteomes" id="UP000237222">
    <property type="component" value="Unassembled WGS sequence"/>
</dbReference>
<dbReference type="HAMAP" id="MF_01631">
    <property type="entry name" value="GlmU"/>
    <property type="match status" value="1"/>
</dbReference>
<protein>
    <recommendedName>
        <fullName evidence="18">Bifunctional protein GlmU</fullName>
    </recommendedName>
    <domain>
        <recommendedName>
            <fullName evidence="18">UDP-N-acetylglucosamine pyrophosphorylase</fullName>
            <ecNumber evidence="18">2.7.7.23</ecNumber>
        </recommendedName>
        <alternativeName>
            <fullName evidence="18">N-acetylglucosamine-1-phosphate uridyltransferase</fullName>
        </alternativeName>
    </domain>
    <domain>
        <recommendedName>
            <fullName evidence="18">Glucosamine-1-phosphate N-acetyltransferase</fullName>
            <ecNumber evidence="18">2.3.1.157</ecNumber>
        </recommendedName>
    </domain>
</protein>
<evidence type="ECO:0000313" key="21">
    <source>
        <dbReference type="EMBL" id="POP52076.1"/>
    </source>
</evidence>
<evidence type="ECO:0000256" key="7">
    <source>
        <dbReference type="ARBA" id="ARBA00022723"/>
    </source>
</evidence>
<feature type="binding site" evidence="18">
    <location>
        <position position="23"/>
    </location>
    <ligand>
        <name>UDP-N-acetyl-alpha-D-glucosamine</name>
        <dbReference type="ChEBI" id="CHEBI:57705"/>
    </ligand>
</feature>